<proteinExistence type="predicted"/>
<keyword evidence="3" id="KW-1185">Reference proteome</keyword>
<comment type="caution">
    <text evidence="2">The sequence shown here is derived from an EMBL/GenBank/DDBJ whole genome shotgun (WGS) entry which is preliminary data.</text>
</comment>
<dbReference type="AlphaFoldDB" id="A0A132MN62"/>
<gene>
    <name evidence="2" type="ORF">LI90_867</name>
</gene>
<organism evidence="2 3">
    <name type="scientific">Carbonactinospora thermoautotrophica</name>
    <dbReference type="NCBI Taxonomy" id="1469144"/>
    <lineage>
        <taxon>Bacteria</taxon>
        <taxon>Bacillati</taxon>
        <taxon>Actinomycetota</taxon>
        <taxon>Actinomycetes</taxon>
        <taxon>Kitasatosporales</taxon>
        <taxon>Carbonactinosporaceae</taxon>
        <taxon>Carbonactinospora</taxon>
    </lineage>
</organism>
<dbReference type="Proteomes" id="UP000070188">
    <property type="component" value="Unassembled WGS sequence"/>
</dbReference>
<reference evidence="3" key="1">
    <citation type="submission" date="2015-04" db="EMBL/GenBank/DDBJ databases">
        <title>Physiological reanalysis, assessment of diazotrophy, and genome sequences of multiple isolates of Streptomyces thermoautotrophicus.</title>
        <authorList>
            <person name="MacKellar D.C."/>
            <person name="Lieber L."/>
            <person name="Norman J."/>
            <person name="Bolger A."/>
            <person name="Tobin C."/>
            <person name="Murray J.W."/>
            <person name="Chang R."/>
            <person name="Ford T."/>
            <person name="Nguyen P.Q."/>
            <person name="Woodward J."/>
            <person name="Permingeat H."/>
            <person name="Joshi N.S."/>
            <person name="Silver P.A."/>
            <person name="Usadel B."/>
            <person name="Rutherford A.W."/>
            <person name="Friesen M."/>
            <person name="Prell J."/>
        </authorList>
    </citation>
    <scope>NUCLEOTIDE SEQUENCE [LARGE SCALE GENOMIC DNA]</scope>
    <source>
        <strain evidence="3">H1</strain>
    </source>
</reference>
<dbReference type="EMBL" id="LAXD01000001">
    <property type="protein sequence ID" value="KWW99233.1"/>
    <property type="molecule type" value="Genomic_DNA"/>
</dbReference>
<name>A0A132MN62_9ACTN</name>
<feature type="region of interest" description="Disordered" evidence="1">
    <location>
        <begin position="98"/>
        <end position="125"/>
    </location>
</feature>
<accession>A0A132MN62</accession>
<dbReference type="STRING" id="1469144.LI90_867"/>
<dbReference type="PATRIC" id="fig|1469144.10.peg.981"/>
<evidence type="ECO:0000313" key="3">
    <source>
        <dbReference type="Proteomes" id="UP000070188"/>
    </source>
</evidence>
<feature type="compositionally biased region" description="Basic and acidic residues" evidence="1">
    <location>
        <begin position="116"/>
        <end position="125"/>
    </location>
</feature>
<protein>
    <submittedName>
        <fullName evidence="2">Uncharacterized protein</fullName>
    </submittedName>
</protein>
<evidence type="ECO:0000256" key="1">
    <source>
        <dbReference type="SAM" id="MobiDB-lite"/>
    </source>
</evidence>
<dbReference type="RefSeq" id="WP_197651714.1">
    <property type="nucleotide sequence ID" value="NZ_LAXD01000001.1"/>
</dbReference>
<evidence type="ECO:0000313" key="2">
    <source>
        <dbReference type="EMBL" id="KWW99233.1"/>
    </source>
</evidence>
<sequence length="125" mass="13371">MAVQKLSVSLDEKVVARARRAAEREGLSLSAWLSKAAEEAAELAEARAALEEYIATYGEPDPETAAAARAELEAVGWGKPIPPEDIEANRAALARLRGEIPPANDTEAIGESTQEPTDKQYRKAG</sequence>